<comment type="caution">
    <text evidence="2">The sequence shown here is derived from an EMBL/GenBank/DDBJ whole genome shotgun (WGS) entry which is preliminary data.</text>
</comment>
<feature type="domain" description="Luciferase-like" evidence="1">
    <location>
        <begin position="10"/>
        <end position="300"/>
    </location>
</feature>
<dbReference type="EMBL" id="BAAAHP010000075">
    <property type="protein sequence ID" value="GAA0935915.1"/>
    <property type="molecule type" value="Genomic_DNA"/>
</dbReference>
<evidence type="ECO:0000313" key="2">
    <source>
        <dbReference type="EMBL" id="GAA0935915.1"/>
    </source>
</evidence>
<accession>A0ABP4AFF7</accession>
<dbReference type="PANTHER" id="PTHR43244:SF2">
    <property type="entry name" value="CONSERVED HYPOTHETICAL ALANINE AND PROLINE-RICH PROTEIN"/>
    <property type="match status" value="1"/>
</dbReference>
<dbReference type="Gene3D" id="3.20.20.30">
    <property type="entry name" value="Luciferase-like domain"/>
    <property type="match status" value="1"/>
</dbReference>
<proteinExistence type="predicted"/>
<evidence type="ECO:0000313" key="3">
    <source>
        <dbReference type="Proteomes" id="UP001499967"/>
    </source>
</evidence>
<gene>
    <name evidence="2" type="ORF">GCM10009559_27760</name>
</gene>
<dbReference type="RefSeq" id="WP_343941761.1">
    <property type="nucleotide sequence ID" value="NZ_BAAAHP010000075.1"/>
</dbReference>
<dbReference type="InterPro" id="IPR036661">
    <property type="entry name" value="Luciferase-like_sf"/>
</dbReference>
<dbReference type="InterPro" id="IPR011251">
    <property type="entry name" value="Luciferase-like_dom"/>
</dbReference>
<organism evidence="2 3">
    <name type="scientific">Pseudonocardia zijingensis</name>
    <dbReference type="NCBI Taxonomy" id="153376"/>
    <lineage>
        <taxon>Bacteria</taxon>
        <taxon>Bacillati</taxon>
        <taxon>Actinomycetota</taxon>
        <taxon>Actinomycetes</taxon>
        <taxon>Pseudonocardiales</taxon>
        <taxon>Pseudonocardiaceae</taxon>
        <taxon>Pseudonocardia</taxon>
    </lineage>
</organism>
<dbReference type="Pfam" id="PF00296">
    <property type="entry name" value="Bac_luciferase"/>
    <property type="match status" value="1"/>
</dbReference>
<protein>
    <recommendedName>
        <fullName evidence="1">Luciferase-like domain-containing protein</fullName>
    </recommendedName>
</protein>
<dbReference type="PANTHER" id="PTHR43244">
    <property type="match status" value="1"/>
</dbReference>
<dbReference type="Proteomes" id="UP001499967">
    <property type="component" value="Unassembled WGS sequence"/>
</dbReference>
<dbReference type="InterPro" id="IPR050564">
    <property type="entry name" value="F420-G6PD/mer"/>
</dbReference>
<dbReference type="SUPFAM" id="SSF51679">
    <property type="entry name" value="Bacterial luciferase-like"/>
    <property type="match status" value="1"/>
</dbReference>
<reference evidence="3" key="1">
    <citation type="journal article" date="2019" name="Int. J. Syst. Evol. Microbiol.">
        <title>The Global Catalogue of Microorganisms (GCM) 10K type strain sequencing project: providing services to taxonomists for standard genome sequencing and annotation.</title>
        <authorList>
            <consortium name="The Broad Institute Genomics Platform"/>
            <consortium name="The Broad Institute Genome Sequencing Center for Infectious Disease"/>
            <person name="Wu L."/>
            <person name="Ma J."/>
        </authorList>
    </citation>
    <scope>NUCLEOTIDE SEQUENCE [LARGE SCALE GENOMIC DNA]</scope>
    <source>
        <strain evidence="3">JCM 11117</strain>
    </source>
</reference>
<keyword evidence="3" id="KW-1185">Reference proteome</keyword>
<evidence type="ECO:0000259" key="1">
    <source>
        <dbReference type="Pfam" id="PF00296"/>
    </source>
</evidence>
<name>A0ABP4AFF7_9PSEU</name>
<sequence>MKRSLVLATDAFRPLVEVARHAEAAGFHRVWTTESTPRDALVRAVTLGLHTERIQVATGIAYAFTRAPLAMAAAASDAHIATGGRFALGIGAGTKGMRTRRYGIHDFDHPAARLADYARLLRAAWSAGDGLLYEGPFYRAKMRTPPVSAELAELPPLQVFGSGVNRRMVQEAAAGCDGVALHPLVSYLPYLDRVAVPAIRDGGGTSQVAAWRITSVHDDAAQARALARRNLAFYFTTPSYAPVVDGSRWEKPVTIVRESFRADPTLSWTQLAEHVPDEMVEDFCLTGTPADVAGAARVLEGELAERGVDELVIQLAGIGLDADAFVAACRTVVDALSPHAHPPA</sequence>